<feature type="transmembrane region" description="Helical" evidence="15">
    <location>
        <begin position="12"/>
        <end position="32"/>
    </location>
</feature>
<sequence length="166" mass="19030">MEKLINDFSFGLFFWQIAILVVLILLLKKFAWGPILNSLNSREEGIKDALESAEKARVEMQNLKADNEKLLIDARMERDAILKEARNLKEKMIAEASDEAQKKADKIVAQAKDSIEHEKQSAMNELKNQVANLSIEIAEKVVRKELSDKKEQYQMIERMIGDAKLN</sequence>
<dbReference type="GO" id="GO:0045259">
    <property type="term" value="C:proton-transporting ATP synthase complex"/>
    <property type="evidence" value="ECO:0007669"/>
    <property type="project" value="UniProtKB-KW"/>
</dbReference>
<dbReference type="AlphaFoldDB" id="A0A2R3Z3Q9"/>
<dbReference type="Gene3D" id="1.20.5.620">
    <property type="entry name" value="F1F0 ATP synthase subunit B, membrane domain"/>
    <property type="match status" value="1"/>
</dbReference>
<evidence type="ECO:0000256" key="11">
    <source>
        <dbReference type="ARBA" id="ARBA00025198"/>
    </source>
</evidence>
<keyword evidence="8 15" id="KW-0406">Ion transport</keyword>
<dbReference type="InterPro" id="IPR005864">
    <property type="entry name" value="ATP_synth_F0_bsu_bac"/>
</dbReference>
<comment type="similarity">
    <text evidence="1 15 16">Belongs to the ATPase B chain family.</text>
</comment>
<evidence type="ECO:0000256" key="17">
    <source>
        <dbReference type="SAM" id="Coils"/>
    </source>
</evidence>
<evidence type="ECO:0000256" key="2">
    <source>
        <dbReference type="ARBA" id="ARBA00022448"/>
    </source>
</evidence>
<dbReference type="KEGG" id="grs:C7S20_06080"/>
<evidence type="ECO:0000256" key="4">
    <source>
        <dbReference type="ARBA" id="ARBA00022547"/>
    </source>
</evidence>
<keyword evidence="3 15" id="KW-1003">Cell membrane</keyword>
<dbReference type="Proteomes" id="UP000241507">
    <property type="component" value="Chromosome"/>
</dbReference>
<dbReference type="NCBIfam" id="NF011041">
    <property type="entry name" value="PRK14471.1"/>
    <property type="match status" value="1"/>
</dbReference>
<dbReference type="InterPro" id="IPR050059">
    <property type="entry name" value="ATP_synthase_B_chain"/>
</dbReference>
<evidence type="ECO:0000256" key="15">
    <source>
        <dbReference type="HAMAP-Rule" id="MF_01398"/>
    </source>
</evidence>
<comment type="function">
    <text evidence="11 15">F(1)F(0) ATP synthase produces ATP from ADP in the presence of a proton or sodium gradient. F-type ATPases consist of two structural domains, F(1) containing the extramembraneous catalytic core and F(0) containing the membrane proton channel, linked together by a central stalk and a peripheral stalk. During catalysis, ATP synthesis in the catalytic domain of F(1) is coupled via a rotary mechanism of the central stalk subunits to proton translocation.</text>
</comment>
<dbReference type="RefSeq" id="WP_107011646.1">
    <property type="nucleotide sequence ID" value="NZ_CP028136.1"/>
</dbReference>
<dbReference type="NCBIfam" id="TIGR01144">
    <property type="entry name" value="ATP_synt_b"/>
    <property type="match status" value="1"/>
</dbReference>
<keyword evidence="7 15" id="KW-1133">Transmembrane helix</keyword>
<dbReference type="GO" id="GO:0012505">
    <property type="term" value="C:endomembrane system"/>
    <property type="evidence" value="ECO:0007669"/>
    <property type="project" value="UniProtKB-SubCell"/>
</dbReference>
<evidence type="ECO:0000256" key="12">
    <source>
        <dbReference type="ARBA" id="ARBA00025614"/>
    </source>
</evidence>
<dbReference type="GO" id="GO:0005886">
    <property type="term" value="C:plasma membrane"/>
    <property type="evidence" value="ECO:0007669"/>
    <property type="project" value="UniProtKB-SubCell"/>
</dbReference>
<dbReference type="InterPro" id="IPR002146">
    <property type="entry name" value="ATP_synth_b/b'su_bac/chlpt"/>
</dbReference>
<feature type="coiled-coil region" evidence="17">
    <location>
        <begin position="36"/>
        <end position="143"/>
    </location>
</feature>
<keyword evidence="4 15" id="KW-0138">CF(0)</keyword>
<protein>
    <recommendedName>
        <fullName evidence="15">ATP synthase subunit b</fullName>
    </recommendedName>
    <alternativeName>
        <fullName evidence="15">ATP synthase F(0) sector subunit b</fullName>
    </alternativeName>
    <alternativeName>
        <fullName evidence="15">ATPase subunit I</fullName>
    </alternativeName>
    <alternativeName>
        <fullName evidence="15">F-type ATPase subunit b</fullName>
        <shortName evidence="15">F-ATPase subunit b</shortName>
    </alternativeName>
</protein>
<evidence type="ECO:0000256" key="14">
    <source>
        <dbReference type="ARBA" id="ARBA00037847"/>
    </source>
</evidence>
<evidence type="ECO:0000256" key="1">
    <source>
        <dbReference type="ARBA" id="ARBA00005513"/>
    </source>
</evidence>
<reference evidence="19" key="1">
    <citation type="submission" date="2018-03" db="EMBL/GenBank/DDBJ databases">
        <title>Gramella fulva sp. nov., isolated from a dry surface of tidal flat.</title>
        <authorList>
            <person name="Hwang S.H."/>
            <person name="Hwang W.M."/>
            <person name="Kang K."/>
            <person name="Ahn T.-Y."/>
        </authorList>
    </citation>
    <scope>NUCLEOTIDE SEQUENCE [LARGE SCALE GENOMIC DNA]</scope>
    <source>
        <strain evidence="19">SH35</strain>
    </source>
</reference>
<organism evidence="18 19">
    <name type="scientific">Christiangramia fulva</name>
    <dbReference type="NCBI Taxonomy" id="2126553"/>
    <lineage>
        <taxon>Bacteria</taxon>
        <taxon>Pseudomonadati</taxon>
        <taxon>Bacteroidota</taxon>
        <taxon>Flavobacteriia</taxon>
        <taxon>Flavobacteriales</taxon>
        <taxon>Flavobacteriaceae</taxon>
        <taxon>Christiangramia</taxon>
    </lineage>
</organism>
<keyword evidence="6 15" id="KW-0375">Hydrogen ion transport</keyword>
<keyword evidence="5 15" id="KW-0812">Transmembrane</keyword>
<gene>
    <name evidence="15 18" type="primary">atpF</name>
    <name evidence="18" type="ORF">C7S20_06080</name>
</gene>
<evidence type="ECO:0000256" key="13">
    <source>
        <dbReference type="ARBA" id="ARBA00026054"/>
    </source>
</evidence>
<keyword evidence="19" id="KW-1185">Reference proteome</keyword>
<keyword evidence="9 15" id="KW-0472">Membrane</keyword>
<keyword evidence="17" id="KW-0175">Coiled coil</keyword>
<comment type="subcellular location">
    <subcellularLocation>
        <location evidence="15">Cell membrane</location>
        <topology evidence="15">Single-pass membrane protein</topology>
    </subcellularLocation>
    <subcellularLocation>
        <location evidence="14">Endomembrane system</location>
        <topology evidence="14">Single-pass membrane protein</topology>
    </subcellularLocation>
</comment>
<name>A0A2R3Z3Q9_9FLAO</name>
<comment type="subunit">
    <text evidence="13">F-type ATPases have 2 components, F(1) - the catalytic core - and F(0) - the membrane proton channel. F(1) has five subunits: alpha(3), beta(3), gamma(1), delta(1), epsilon(1). F(0) has four main subunits: a(1), b(2) and c(10-14). The alpha and beta chains form an alternating ring which encloses part of the gamma chain. F(1) is attached to F(0) by a central stalk formed by the gamma and epsilon chains, while a peripheral stalk is formed by the delta and b chains.</text>
</comment>
<dbReference type="PANTHER" id="PTHR33445:SF1">
    <property type="entry name" value="ATP SYNTHASE SUBUNIT B"/>
    <property type="match status" value="1"/>
</dbReference>
<evidence type="ECO:0000256" key="9">
    <source>
        <dbReference type="ARBA" id="ARBA00023136"/>
    </source>
</evidence>
<dbReference type="InterPro" id="IPR028987">
    <property type="entry name" value="ATP_synth_B-like_membr_sf"/>
</dbReference>
<dbReference type="SUPFAM" id="SSF81573">
    <property type="entry name" value="F1F0 ATP synthase subunit B, membrane domain"/>
    <property type="match status" value="1"/>
</dbReference>
<evidence type="ECO:0000313" key="19">
    <source>
        <dbReference type="Proteomes" id="UP000241507"/>
    </source>
</evidence>
<evidence type="ECO:0000256" key="8">
    <source>
        <dbReference type="ARBA" id="ARBA00023065"/>
    </source>
</evidence>
<keyword evidence="2 15" id="KW-0813">Transport</keyword>
<dbReference type="EMBL" id="CP028136">
    <property type="protein sequence ID" value="AVR44868.1"/>
    <property type="molecule type" value="Genomic_DNA"/>
</dbReference>
<dbReference type="HAMAP" id="MF_01398">
    <property type="entry name" value="ATP_synth_b_bprime"/>
    <property type="match status" value="1"/>
</dbReference>
<dbReference type="Pfam" id="PF00430">
    <property type="entry name" value="ATP-synt_B"/>
    <property type="match status" value="1"/>
</dbReference>
<evidence type="ECO:0000313" key="18">
    <source>
        <dbReference type="EMBL" id="AVR44868.1"/>
    </source>
</evidence>
<accession>A0A2R3Z3Q9</accession>
<dbReference type="GO" id="GO:0046933">
    <property type="term" value="F:proton-transporting ATP synthase activity, rotational mechanism"/>
    <property type="evidence" value="ECO:0007669"/>
    <property type="project" value="UniProtKB-UniRule"/>
</dbReference>
<proteinExistence type="inferred from homology"/>
<dbReference type="PANTHER" id="PTHR33445">
    <property type="entry name" value="ATP SYNTHASE SUBUNIT B', CHLOROPLASTIC"/>
    <property type="match status" value="1"/>
</dbReference>
<evidence type="ECO:0000256" key="5">
    <source>
        <dbReference type="ARBA" id="ARBA00022692"/>
    </source>
</evidence>
<keyword evidence="10 15" id="KW-0066">ATP synthesis</keyword>
<evidence type="ECO:0000256" key="7">
    <source>
        <dbReference type="ARBA" id="ARBA00022989"/>
    </source>
</evidence>
<dbReference type="CDD" id="cd06503">
    <property type="entry name" value="ATP-synt_Fo_b"/>
    <property type="match status" value="1"/>
</dbReference>
<dbReference type="GO" id="GO:0046961">
    <property type="term" value="F:proton-transporting ATPase activity, rotational mechanism"/>
    <property type="evidence" value="ECO:0007669"/>
    <property type="project" value="TreeGrafter"/>
</dbReference>
<comment type="function">
    <text evidence="12">Component of the F(0) channel, it forms part of the peripheral stalk, linking F(1) to F(0). The b'-subunit is a diverged and duplicated form of b found in plants and photosynthetic bacteria.</text>
</comment>
<evidence type="ECO:0000256" key="16">
    <source>
        <dbReference type="RuleBase" id="RU003848"/>
    </source>
</evidence>
<evidence type="ECO:0000256" key="6">
    <source>
        <dbReference type="ARBA" id="ARBA00022781"/>
    </source>
</evidence>
<evidence type="ECO:0000256" key="3">
    <source>
        <dbReference type="ARBA" id="ARBA00022475"/>
    </source>
</evidence>
<comment type="subunit">
    <text evidence="15">F-type ATPases have 2 components, F(1) - the catalytic core - and F(0) - the membrane proton channel. F(1) has five subunits: alpha(3), beta(3), gamma(1), delta(1), epsilon(1). F(0) has three main subunits: a(1), b(2) and c(10-14). The alpha and beta chains form an alternating ring which encloses part of the gamma chain. F(1) is attached to F(0) by a central stalk formed by the gamma and epsilon chains, while a peripheral stalk is formed by the delta and b chains.</text>
</comment>
<dbReference type="OrthoDB" id="9795289at2"/>
<evidence type="ECO:0000256" key="10">
    <source>
        <dbReference type="ARBA" id="ARBA00023310"/>
    </source>
</evidence>